<dbReference type="InterPro" id="IPR011114">
    <property type="entry name" value="RuvA_C"/>
</dbReference>
<evidence type="ECO:0000259" key="8">
    <source>
        <dbReference type="Pfam" id="PF07499"/>
    </source>
</evidence>
<dbReference type="Pfam" id="PF14520">
    <property type="entry name" value="HHH_5"/>
    <property type="match status" value="1"/>
</dbReference>
<feature type="region of interest" description="Domain III" evidence="6">
    <location>
        <begin position="155"/>
        <end position="203"/>
    </location>
</feature>
<dbReference type="SUPFAM" id="SSF46929">
    <property type="entry name" value="DNA helicase RuvA subunit, C-terminal domain"/>
    <property type="match status" value="1"/>
</dbReference>
<dbReference type="GO" id="GO:0009379">
    <property type="term" value="C:Holliday junction helicase complex"/>
    <property type="evidence" value="ECO:0007669"/>
    <property type="project" value="InterPro"/>
</dbReference>
<feature type="domain" description="Holliday junction DNA helicase RuvA C-terminal" evidence="8">
    <location>
        <begin position="159"/>
        <end position="202"/>
    </location>
</feature>
<dbReference type="InterPro" id="IPR012340">
    <property type="entry name" value="NA-bd_OB-fold"/>
</dbReference>
<dbReference type="GO" id="GO:0006310">
    <property type="term" value="P:DNA recombination"/>
    <property type="evidence" value="ECO:0007669"/>
    <property type="project" value="UniProtKB-UniRule"/>
</dbReference>
<comment type="subunit">
    <text evidence="6">Homotetramer. Forms an RuvA(8)-RuvB(12)-Holliday junction (HJ) complex. HJ DNA is sandwiched between 2 RuvA tetramers; dsDNA enters through RuvA and exits via RuvB. An RuvB hexamer assembles on each DNA strand where it exits the tetramer. Each RuvB hexamer is contacted by two RuvA subunits (via domain III) on 2 adjacent RuvB subunits; this complex drives branch migration. In the full resolvosome a probable DNA-RuvA(4)-RuvB(12)-RuvC(2) complex forms which resolves the HJ.</text>
</comment>
<evidence type="ECO:0000256" key="4">
    <source>
        <dbReference type="ARBA" id="ARBA00023172"/>
    </source>
</evidence>
<evidence type="ECO:0000256" key="3">
    <source>
        <dbReference type="ARBA" id="ARBA00023125"/>
    </source>
</evidence>
<evidence type="ECO:0000259" key="7">
    <source>
        <dbReference type="Pfam" id="PF01330"/>
    </source>
</evidence>
<dbReference type="Gene3D" id="1.10.8.10">
    <property type="entry name" value="DNA helicase RuvA subunit, C-terminal domain"/>
    <property type="match status" value="1"/>
</dbReference>
<dbReference type="Proteomes" id="UP000322025">
    <property type="component" value="Unassembled WGS sequence"/>
</dbReference>
<dbReference type="GO" id="GO:0009378">
    <property type="term" value="F:four-way junction helicase activity"/>
    <property type="evidence" value="ECO:0007669"/>
    <property type="project" value="InterPro"/>
</dbReference>
<dbReference type="EMBL" id="VMSO01000007">
    <property type="protein sequence ID" value="KAA8501577.1"/>
    <property type="molecule type" value="Genomic_DNA"/>
</dbReference>
<comment type="caution">
    <text evidence="6">Lacks conserved residue(s) required for the propagation of feature annotation.</text>
</comment>
<keyword evidence="2 6" id="KW-0227">DNA damage</keyword>
<dbReference type="HAMAP" id="MF_00031">
    <property type="entry name" value="DNA_HJ_migration_RuvA"/>
    <property type="match status" value="1"/>
</dbReference>
<feature type="domain" description="DNA helicase Holliday junction RuvA type" evidence="7">
    <location>
        <begin position="1"/>
        <end position="62"/>
    </location>
</feature>
<dbReference type="GO" id="GO:0005524">
    <property type="term" value="F:ATP binding"/>
    <property type="evidence" value="ECO:0007669"/>
    <property type="project" value="InterPro"/>
</dbReference>
<proteinExistence type="inferred from homology"/>
<dbReference type="GO" id="GO:0006281">
    <property type="term" value="P:DNA repair"/>
    <property type="evidence" value="ECO:0007669"/>
    <property type="project" value="UniProtKB-UniRule"/>
</dbReference>
<dbReference type="SUPFAM" id="SSF47781">
    <property type="entry name" value="RuvA domain 2-like"/>
    <property type="match status" value="1"/>
</dbReference>
<dbReference type="CDD" id="cd14332">
    <property type="entry name" value="UBA_RuvA_C"/>
    <property type="match status" value="1"/>
</dbReference>
<evidence type="ECO:0000256" key="1">
    <source>
        <dbReference type="ARBA" id="ARBA00022490"/>
    </source>
</evidence>
<feature type="region of interest" description="Domain I" evidence="6">
    <location>
        <begin position="1"/>
        <end position="64"/>
    </location>
</feature>
<keyword evidence="3 6" id="KW-0238">DNA-binding</keyword>
<comment type="subcellular location">
    <subcellularLocation>
        <location evidence="6">Cytoplasm</location>
    </subcellularLocation>
</comment>
<dbReference type="GO" id="GO:0005737">
    <property type="term" value="C:cytoplasm"/>
    <property type="evidence" value="ECO:0007669"/>
    <property type="project" value="UniProtKB-SubCell"/>
</dbReference>
<comment type="function">
    <text evidence="6">The RuvA-RuvB-RuvC complex processes Holliday junction (HJ) DNA during genetic recombination and DNA repair, while the RuvA-RuvB complex plays an important role in the rescue of blocked DNA replication forks via replication fork reversal (RFR). RuvA specifically binds to HJ cruciform DNA, conferring on it an open structure. The RuvB hexamer acts as an ATP-dependent pump, pulling dsDNA into and through the RuvAB complex. HJ branch migration allows RuvC to scan DNA until it finds its consensus sequence, where it cleaves and resolves the cruciform DNA.</text>
</comment>
<keyword evidence="10" id="KW-1185">Reference proteome</keyword>
<dbReference type="Gene3D" id="2.40.50.140">
    <property type="entry name" value="Nucleic acid-binding proteins"/>
    <property type="match status" value="1"/>
</dbReference>
<protein>
    <recommendedName>
        <fullName evidence="6">Holliday junction branch migration complex subunit RuvA</fullName>
    </recommendedName>
</protein>
<dbReference type="Gene3D" id="1.10.150.20">
    <property type="entry name" value="5' to 3' exonuclease, C-terminal subdomain"/>
    <property type="match status" value="1"/>
</dbReference>
<dbReference type="AlphaFoldDB" id="A0A5M9HY07"/>
<evidence type="ECO:0000256" key="6">
    <source>
        <dbReference type="HAMAP-Rule" id="MF_00031"/>
    </source>
</evidence>
<dbReference type="SUPFAM" id="SSF50249">
    <property type="entry name" value="Nucleic acid-binding proteins"/>
    <property type="match status" value="1"/>
</dbReference>
<evidence type="ECO:0000313" key="10">
    <source>
        <dbReference type="Proteomes" id="UP000322025"/>
    </source>
</evidence>
<dbReference type="Pfam" id="PF07499">
    <property type="entry name" value="RuvA_C"/>
    <property type="match status" value="1"/>
</dbReference>
<keyword evidence="5 6" id="KW-0234">DNA repair</keyword>
<keyword evidence="1 6" id="KW-0963">Cytoplasm</keyword>
<reference evidence="9" key="1">
    <citation type="submission" date="2019-07" db="EMBL/GenBank/DDBJ databases">
        <authorList>
            <person name="Wongkuna S."/>
            <person name="Scaria J."/>
        </authorList>
    </citation>
    <scope>NUCLEOTIDE SEQUENCE [LARGE SCALE GENOMIC DNA]</scope>
    <source>
        <strain evidence="9">SW178</strain>
    </source>
</reference>
<dbReference type="InterPro" id="IPR013849">
    <property type="entry name" value="DNA_helicase_Holl-junc_RuvA_I"/>
</dbReference>
<evidence type="ECO:0000313" key="9">
    <source>
        <dbReference type="EMBL" id="KAA8501577.1"/>
    </source>
</evidence>
<dbReference type="GO" id="GO:0000400">
    <property type="term" value="F:four-way junction DNA binding"/>
    <property type="evidence" value="ECO:0007669"/>
    <property type="project" value="UniProtKB-UniRule"/>
</dbReference>
<dbReference type="NCBIfam" id="TIGR00084">
    <property type="entry name" value="ruvA"/>
    <property type="match status" value="1"/>
</dbReference>
<accession>A0A5M9HY07</accession>
<dbReference type="InterPro" id="IPR010994">
    <property type="entry name" value="RuvA_2-like"/>
</dbReference>
<sequence length="203" mass="21572">MISYVRGELASVEPDKAVVDVGGVGYGVFMPQQALSMLPSPGSEVKLYTYLNVKEDAMQLFGFLTKDDLEIFKLVIGVSGIGPKGGLNILSCMTPDDLRFAIMSGDAKAISAAPGIGKKTAEKLILELRDKVDIETVLDHAAHGNDTVQVTSGAAESSMQAEAVQALTALGYGNAESLRAVKKTSPDCQTVEDILKEALKYLF</sequence>
<dbReference type="InterPro" id="IPR036267">
    <property type="entry name" value="RuvA_C_sf"/>
</dbReference>
<dbReference type="Pfam" id="PF01330">
    <property type="entry name" value="RuvA_N"/>
    <property type="match status" value="1"/>
</dbReference>
<organism evidence="9 10">
    <name type="scientific">Mediterraneibacter catenae</name>
    <dbReference type="NCBI Taxonomy" id="2594882"/>
    <lineage>
        <taxon>Bacteria</taxon>
        <taxon>Bacillati</taxon>
        <taxon>Bacillota</taxon>
        <taxon>Clostridia</taxon>
        <taxon>Lachnospirales</taxon>
        <taxon>Lachnospiraceae</taxon>
        <taxon>Mediterraneibacter</taxon>
    </lineage>
</organism>
<dbReference type="OrthoDB" id="5293449at2"/>
<evidence type="ECO:0000256" key="2">
    <source>
        <dbReference type="ARBA" id="ARBA00022763"/>
    </source>
</evidence>
<dbReference type="RefSeq" id="WP_150310662.1">
    <property type="nucleotide sequence ID" value="NZ_VMSO01000007.1"/>
</dbReference>
<comment type="domain">
    <text evidence="6">Has three domains with a flexible linker between the domains II and III and assumes an 'L' shape. Domain III is highly mobile and contacts RuvB.</text>
</comment>
<comment type="similarity">
    <text evidence="6">Belongs to the RuvA family.</text>
</comment>
<gene>
    <name evidence="6 9" type="primary">ruvA</name>
    <name evidence="9" type="ORF">FNY66_06810</name>
</gene>
<dbReference type="InterPro" id="IPR000085">
    <property type="entry name" value="RuvA"/>
</dbReference>
<evidence type="ECO:0000256" key="5">
    <source>
        <dbReference type="ARBA" id="ARBA00023204"/>
    </source>
</evidence>
<name>A0A5M9HY07_9FIRM</name>
<keyword evidence="4 6" id="KW-0233">DNA recombination</keyword>
<comment type="caution">
    <text evidence="9">The sequence shown here is derived from an EMBL/GenBank/DDBJ whole genome shotgun (WGS) entry which is preliminary data.</text>
</comment>
<dbReference type="GO" id="GO:0048476">
    <property type="term" value="C:Holliday junction resolvase complex"/>
    <property type="evidence" value="ECO:0007669"/>
    <property type="project" value="UniProtKB-UniRule"/>
</dbReference>